<name>A0ABM4WP85_COFAR</name>
<reference evidence="5" key="1">
    <citation type="submission" date="2025-08" db="UniProtKB">
        <authorList>
            <consortium name="RefSeq"/>
        </authorList>
    </citation>
    <scope>IDENTIFICATION</scope>
    <source>
        <tissue evidence="5">Leaves</tissue>
    </source>
</reference>
<evidence type="ECO:0000313" key="5">
    <source>
        <dbReference type="RefSeq" id="XP_071933602.1"/>
    </source>
</evidence>
<feature type="domain" description="hAT-like transposase RNase-H fold" evidence="3">
    <location>
        <begin position="1"/>
        <end position="47"/>
    </location>
</feature>
<dbReference type="InterPro" id="IPR012337">
    <property type="entry name" value="RNaseH-like_sf"/>
</dbReference>
<dbReference type="Proteomes" id="UP001652660">
    <property type="component" value="Chromosome 2e"/>
</dbReference>
<evidence type="ECO:0000313" key="4">
    <source>
        <dbReference type="Proteomes" id="UP001652660"/>
    </source>
</evidence>
<keyword evidence="4" id="KW-1185">Reference proteome</keyword>
<dbReference type="Pfam" id="PF05699">
    <property type="entry name" value="Dimer_Tnp_hAT"/>
    <property type="match status" value="1"/>
</dbReference>
<dbReference type="SUPFAM" id="SSF53098">
    <property type="entry name" value="Ribonuclease H-like"/>
    <property type="match status" value="1"/>
</dbReference>
<protein>
    <submittedName>
        <fullName evidence="5">Zinc finger BED domain-containing protein RICESLEEPER 1-like</fullName>
    </submittedName>
</protein>
<organism evidence="4 5">
    <name type="scientific">Coffea arabica</name>
    <name type="common">Arabian coffee</name>
    <dbReference type="NCBI Taxonomy" id="13443"/>
    <lineage>
        <taxon>Eukaryota</taxon>
        <taxon>Viridiplantae</taxon>
        <taxon>Streptophyta</taxon>
        <taxon>Embryophyta</taxon>
        <taxon>Tracheophyta</taxon>
        <taxon>Spermatophyta</taxon>
        <taxon>Magnoliopsida</taxon>
        <taxon>eudicotyledons</taxon>
        <taxon>Gunneridae</taxon>
        <taxon>Pentapetalae</taxon>
        <taxon>asterids</taxon>
        <taxon>lamiids</taxon>
        <taxon>Gentianales</taxon>
        <taxon>Rubiaceae</taxon>
        <taxon>Ixoroideae</taxon>
        <taxon>Gardenieae complex</taxon>
        <taxon>Bertiereae - Coffeeae clade</taxon>
        <taxon>Coffeeae</taxon>
        <taxon>Coffea</taxon>
    </lineage>
</organism>
<dbReference type="InterPro" id="IPR025525">
    <property type="entry name" value="hAT-like_transposase_RNase-H"/>
</dbReference>
<feature type="compositionally biased region" description="Low complexity" evidence="1">
    <location>
        <begin position="63"/>
        <end position="75"/>
    </location>
</feature>
<dbReference type="PANTHER" id="PTHR23272">
    <property type="entry name" value="BED FINGER-RELATED"/>
    <property type="match status" value="1"/>
</dbReference>
<feature type="region of interest" description="Disordered" evidence="1">
    <location>
        <begin position="55"/>
        <end position="75"/>
    </location>
</feature>
<dbReference type="InterPro" id="IPR008906">
    <property type="entry name" value="HATC_C_dom"/>
</dbReference>
<dbReference type="Pfam" id="PF14372">
    <property type="entry name" value="hAT-like_RNase-H"/>
    <property type="match status" value="1"/>
</dbReference>
<proteinExistence type="predicted"/>
<gene>
    <name evidence="5" type="primary">LOC140036196</name>
</gene>
<evidence type="ECO:0000259" key="2">
    <source>
        <dbReference type="Pfam" id="PF05699"/>
    </source>
</evidence>
<dbReference type="GeneID" id="140036196"/>
<dbReference type="PANTHER" id="PTHR23272:SF182">
    <property type="entry name" value="OS09G0381850 PROTEIN"/>
    <property type="match status" value="1"/>
</dbReference>
<evidence type="ECO:0000256" key="1">
    <source>
        <dbReference type="SAM" id="MobiDB-lite"/>
    </source>
</evidence>
<evidence type="ECO:0000259" key="3">
    <source>
        <dbReference type="Pfam" id="PF14372"/>
    </source>
</evidence>
<sequence length="185" mass="20924">MAVAAVLDPRQKMTVIEYYFPKLFPPSEAQQNIEKVRNAVFELYNEYLQANELREGGNRKDSQVSSSNVSESSASGLGWDDFDEYVRGYQTGASQESELLIYLEKGPIKIDSSMPRHEFDCLNWWKNSRLTYPILSKMAADILAIPITTVASEATFSARTRVIDSYRASLAHETVEMLMCAGDWC</sequence>
<accession>A0ABM4WP85</accession>
<feature type="domain" description="HAT C-terminal dimerisation" evidence="2">
    <location>
        <begin position="102"/>
        <end position="184"/>
    </location>
</feature>
<dbReference type="RefSeq" id="XP_071933602.1">
    <property type="nucleotide sequence ID" value="XM_072077501.1"/>
</dbReference>